<evidence type="ECO:0000313" key="4">
    <source>
        <dbReference type="Proteomes" id="UP000829685"/>
    </source>
</evidence>
<dbReference type="AlphaFoldDB" id="A0A9P9WTS1"/>
<dbReference type="EC" id="3.5.1.23" evidence="1"/>
<accession>A0A9P9WTS1</accession>
<dbReference type="EMBL" id="JAFIMR010000004">
    <property type="protein sequence ID" value="KAI1879229.1"/>
    <property type="molecule type" value="Genomic_DNA"/>
</dbReference>
<evidence type="ECO:0000256" key="1">
    <source>
        <dbReference type="ARBA" id="ARBA00011891"/>
    </source>
</evidence>
<gene>
    <name evidence="3" type="ORF">JX265_002183</name>
</gene>
<dbReference type="Gene3D" id="3.60.60.10">
    <property type="entry name" value="Penicillin V Acylase, Chain A"/>
    <property type="match status" value="1"/>
</dbReference>
<feature type="domain" description="Acid ceramidase N-terminal" evidence="2">
    <location>
        <begin position="65"/>
        <end position="126"/>
    </location>
</feature>
<sequence length="469" mass="52673">MTANRTTPHGLNLENVLDMYCRMTLVNFVIAAGIWRDPQPELRVDLLALERQLVLTMATTLVNDAVPAYTIDLSQPAESRYLQVSQDFGPRMRALTGLFEEILIAFLPNALLRQLVIRAAKVSLRRVYDEEEQKELKGISESTGVELYLLVALNNFLDCFLGCTSGAALTRPSAPRHRTTDGSVSEARLMHFRTLDWGMDELRDLLVTLEFIDSKKSGKRVLARSVTYVGFVGTLTAVREGLSLSLNFRPNHVCTTRSLRWHQFLVLLGRRRSIGSTLRAHVLHRAPRSDSTNAIKPSLTDQAHRLSLVKTSPCYLILCDGVEVTIIEKDLKYGKVRTSDNYMVHTNHDVDHPITPNPSEYTGSSMLGHEEWLEESTHRKAEFEDKWKRYQQSDQVQAEANGAGNSNTAISASLDATAKVPATPVLESTLRRWVQSKTTMAECTHFACLMDPVMGQIRWIQRGPAPTLE</sequence>
<evidence type="ECO:0000313" key="3">
    <source>
        <dbReference type="EMBL" id="KAI1879229.1"/>
    </source>
</evidence>
<proteinExistence type="predicted"/>
<reference evidence="3" key="1">
    <citation type="submission" date="2021-03" db="EMBL/GenBank/DDBJ databases">
        <title>Revisited historic fungal species revealed as producer of novel bioactive compounds through whole genome sequencing and comparative genomics.</title>
        <authorList>
            <person name="Vignolle G.A."/>
            <person name="Hochenegger N."/>
            <person name="Mach R.L."/>
            <person name="Mach-Aigner A.R."/>
            <person name="Javad Rahimi M."/>
            <person name="Salim K.A."/>
            <person name="Chan C.M."/>
            <person name="Lim L.B.L."/>
            <person name="Cai F."/>
            <person name="Druzhinina I.S."/>
            <person name="U'Ren J.M."/>
            <person name="Derntl C."/>
        </authorList>
    </citation>
    <scope>NUCLEOTIDE SEQUENCE</scope>
    <source>
        <strain evidence="3">TUCIM 5799</strain>
    </source>
</reference>
<comment type="caution">
    <text evidence="3">The sequence shown here is derived from an EMBL/GenBank/DDBJ whole genome shotgun (WGS) entry which is preliminary data.</text>
</comment>
<dbReference type="Pfam" id="PF15508">
    <property type="entry name" value="NAAA-beta"/>
    <property type="match status" value="1"/>
</dbReference>
<evidence type="ECO:0000259" key="2">
    <source>
        <dbReference type="Pfam" id="PF15508"/>
    </source>
</evidence>
<dbReference type="PANTHER" id="PTHR28583:SF1">
    <property type="entry name" value="ACID CERAMIDASE"/>
    <property type="match status" value="1"/>
</dbReference>
<dbReference type="InterPro" id="IPR029130">
    <property type="entry name" value="Acid_ceramidase_N"/>
</dbReference>
<dbReference type="PANTHER" id="PTHR28583">
    <property type="entry name" value="ACID AMIDASE"/>
    <property type="match status" value="1"/>
</dbReference>
<name>A0A9P9WTS1_9PEZI</name>
<protein>
    <recommendedName>
        <fullName evidence="1">ceramidase</fullName>
        <ecNumber evidence="1">3.5.1.23</ecNumber>
    </recommendedName>
</protein>
<dbReference type="GO" id="GO:0017040">
    <property type="term" value="F:N-acylsphingosine amidohydrolase activity"/>
    <property type="evidence" value="ECO:0007669"/>
    <property type="project" value="UniProtKB-EC"/>
</dbReference>
<keyword evidence="4" id="KW-1185">Reference proteome</keyword>
<organism evidence="3 4">
    <name type="scientific">Neoarthrinium moseri</name>
    <dbReference type="NCBI Taxonomy" id="1658444"/>
    <lineage>
        <taxon>Eukaryota</taxon>
        <taxon>Fungi</taxon>
        <taxon>Dikarya</taxon>
        <taxon>Ascomycota</taxon>
        <taxon>Pezizomycotina</taxon>
        <taxon>Sordariomycetes</taxon>
        <taxon>Xylariomycetidae</taxon>
        <taxon>Amphisphaeriales</taxon>
        <taxon>Apiosporaceae</taxon>
        <taxon>Neoarthrinium</taxon>
    </lineage>
</organism>
<dbReference type="Proteomes" id="UP000829685">
    <property type="component" value="Unassembled WGS sequence"/>
</dbReference>